<reference evidence="1" key="1">
    <citation type="journal article" date="2020" name="mSystems">
        <title>Genome- and Community-Level Interaction Insights into Carbon Utilization and Element Cycling Functions of Hydrothermarchaeota in Hydrothermal Sediment.</title>
        <authorList>
            <person name="Zhou Z."/>
            <person name="Liu Y."/>
            <person name="Xu W."/>
            <person name="Pan J."/>
            <person name="Luo Z.H."/>
            <person name="Li M."/>
        </authorList>
    </citation>
    <scope>NUCLEOTIDE SEQUENCE [LARGE SCALE GENOMIC DNA]</scope>
    <source>
        <strain evidence="1">SpSt-1121</strain>
    </source>
</reference>
<evidence type="ECO:0000313" key="1">
    <source>
        <dbReference type="EMBL" id="HHP81460.1"/>
    </source>
</evidence>
<dbReference type="Pfam" id="PF07318">
    <property type="entry name" value="DUF1464"/>
    <property type="match status" value="1"/>
</dbReference>
<sequence length="387" mass="42713">MVKVAGIDPGTKSFDIVCIDGDRVVYEKSLETVEVARNPDILIDAIDSIDVDYIVAPSGYGVPVTRGGEVLDPRRFATEILLLSSEDDIKKGVEAGEIGIWVYEALAKTVEHLVNRYGNRVLFIPSIIQLPTVPFYRKINRIDMGTVDKLAATFLAIYKEASNKGIDYSDVNIIVVELGFGYNATIAVRKGKIVDGIGGTVASIGTLTSGAIDLEVASHSEKWYRWDVFYGGIFHIAKKYDLSIFAEAYKKSEEPMASLFMGFIEGIAKDIARMSISVPNVEKILLTGRHSRIPLVIDMLKELIPDIEVERSDVLKGASISKEAGQGYAAIGEGIVGEKFTELVKHIEIEKACGTVVDYIYHPRAEEFKKRILKTYRDVVKSPKLCI</sequence>
<name>A0A7C5TH19_9CREN</name>
<organism evidence="1">
    <name type="scientific">Ignisphaera aggregans</name>
    <dbReference type="NCBI Taxonomy" id="334771"/>
    <lineage>
        <taxon>Archaea</taxon>
        <taxon>Thermoproteota</taxon>
        <taxon>Thermoprotei</taxon>
        <taxon>Desulfurococcales</taxon>
        <taxon>Desulfurococcaceae</taxon>
        <taxon>Ignisphaera</taxon>
    </lineage>
</organism>
<dbReference type="PIRSF" id="PIRSF009433">
    <property type="entry name" value="DUF1464"/>
    <property type="match status" value="1"/>
</dbReference>
<dbReference type="EMBL" id="DRZI01000087">
    <property type="protein sequence ID" value="HHP81460.1"/>
    <property type="molecule type" value="Genomic_DNA"/>
</dbReference>
<gene>
    <name evidence="1" type="ORF">ENM84_02215</name>
</gene>
<comment type="caution">
    <text evidence="1">The sequence shown here is derived from an EMBL/GenBank/DDBJ whole genome shotgun (WGS) entry which is preliminary data.</text>
</comment>
<accession>A0A7C5TH19</accession>
<dbReference type="InterPro" id="IPR043129">
    <property type="entry name" value="ATPase_NBD"/>
</dbReference>
<dbReference type="Gene3D" id="3.30.420.40">
    <property type="match status" value="1"/>
</dbReference>
<dbReference type="SUPFAM" id="SSF53067">
    <property type="entry name" value="Actin-like ATPase domain"/>
    <property type="match status" value="1"/>
</dbReference>
<proteinExistence type="predicted"/>
<protein>
    <submittedName>
        <fullName evidence="1">DUF1464 domain-containing protein</fullName>
    </submittedName>
</protein>
<dbReference type="InterPro" id="IPR009927">
    <property type="entry name" value="DUF1464"/>
</dbReference>
<dbReference type="AlphaFoldDB" id="A0A7C5TH19"/>